<dbReference type="InterPro" id="IPR016162">
    <property type="entry name" value="Ald_DH_N"/>
</dbReference>
<evidence type="ECO:0000256" key="6">
    <source>
        <dbReference type="ARBA" id="ARBA00023002"/>
    </source>
</evidence>
<dbReference type="GO" id="GO:0004350">
    <property type="term" value="F:glutamate-5-semialdehyde dehydrogenase activity"/>
    <property type="evidence" value="ECO:0007669"/>
    <property type="project" value="UniProtKB-EC"/>
</dbReference>
<evidence type="ECO:0000256" key="2">
    <source>
        <dbReference type="ARBA" id="ARBA00013002"/>
    </source>
</evidence>
<dbReference type="HAMAP" id="MF_00412">
    <property type="entry name" value="ProA"/>
    <property type="match status" value="1"/>
</dbReference>
<dbReference type="SUPFAM" id="SSF53720">
    <property type="entry name" value="ALDH-like"/>
    <property type="match status" value="1"/>
</dbReference>
<dbReference type="InterPro" id="IPR020593">
    <property type="entry name" value="G-glutamylP_reductase_CS"/>
</dbReference>
<dbReference type="InterPro" id="IPR012134">
    <property type="entry name" value="Glu-5-SA_DH"/>
</dbReference>
<keyword evidence="5" id="KW-0521">NADP</keyword>
<dbReference type="Gene3D" id="3.40.309.10">
    <property type="entry name" value="Aldehyde Dehydrogenase, Chain A, domain 2"/>
    <property type="match status" value="1"/>
</dbReference>
<dbReference type="UniPathway" id="UPA00098">
    <property type="reaction ID" value="UER00360"/>
</dbReference>
<dbReference type="InterPro" id="IPR000965">
    <property type="entry name" value="GPR_dom"/>
</dbReference>
<evidence type="ECO:0000256" key="1">
    <source>
        <dbReference type="ARBA" id="ARBA00004985"/>
    </source>
</evidence>
<comment type="pathway">
    <text evidence="1">Amino-acid biosynthesis; L-proline biosynthesis; L-glutamate 5-semialdehyde from L-glutamate: step 2/2.</text>
</comment>
<evidence type="ECO:0000256" key="5">
    <source>
        <dbReference type="ARBA" id="ARBA00022857"/>
    </source>
</evidence>
<gene>
    <name evidence="9" type="ORF">ACOF00016_LOCUS16775</name>
</gene>
<accession>A0A7S3PB87</accession>
<keyword evidence="3" id="KW-0028">Amino-acid biosynthesis</keyword>
<feature type="domain" description="Aldehyde dehydrogenase" evidence="8">
    <location>
        <begin position="13"/>
        <end position="235"/>
    </location>
</feature>
<keyword evidence="4" id="KW-0641">Proline biosynthesis</keyword>
<feature type="domain" description="Aldehyde dehydrogenase" evidence="8">
    <location>
        <begin position="303"/>
        <end position="365"/>
    </location>
</feature>
<evidence type="ECO:0000256" key="3">
    <source>
        <dbReference type="ARBA" id="ARBA00022605"/>
    </source>
</evidence>
<dbReference type="InterPro" id="IPR016163">
    <property type="entry name" value="Ald_DH_C"/>
</dbReference>
<evidence type="ECO:0000256" key="7">
    <source>
        <dbReference type="ARBA" id="ARBA00049024"/>
    </source>
</evidence>
<dbReference type="PROSITE" id="PS01223">
    <property type="entry name" value="PROA"/>
    <property type="match status" value="1"/>
</dbReference>
<dbReference type="NCBIfam" id="NF001221">
    <property type="entry name" value="PRK00197.1"/>
    <property type="match status" value="1"/>
</dbReference>
<dbReference type="EMBL" id="HBIM01022625">
    <property type="protein sequence ID" value="CAE0419982.1"/>
    <property type="molecule type" value="Transcribed_RNA"/>
</dbReference>
<sequence length="411" mass="44100">MVEKLESVKEELLAANASDVAQAKAAGLQGPMLKRLTITEKVFNYMKSRLEKVAALEDPVGRVLEGHTQPTGLVVQKLSVPIGVVALIYESRPNVTTDAACVCLKSGNAVILRGGSESLASNQVLVKAMMEALQESGLPADAVQLIEHKGHESVSTLLKLEEFVDVIIPRGGKGLIQRISQGTNIPVIKHYEGICHLYLASDAPQDWARDVAVNSKCQSIEVCNALETLLVDVSHIQENGSRKRTADGSPAPASSSKSLILEVCQALSGKGVELRACPQLQEYIRCHDSKNEIRMVAATEDDWTSEYLAPILSIKVVHGVEQAIRHINQYGSGHTDGIITQSLDLANRFVNGVDSASVLVNASTRLSGGGDYGMGAVVGISTDKLHARGPVGPSELTTYKWVAYGKGHLRR</sequence>
<dbReference type="InterPro" id="IPR016161">
    <property type="entry name" value="Ald_DH/histidinol_DH"/>
</dbReference>
<dbReference type="Pfam" id="PF00171">
    <property type="entry name" value="Aldedh"/>
    <property type="match status" value="2"/>
</dbReference>
<dbReference type="PIRSF" id="PIRSF000151">
    <property type="entry name" value="GPR"/>
    <property type="match status" value="1"/>
</dbReference>
<evidence type="ECO:0000259" key="8">
    <source>
        <dbReference type="Pfam" id="PF00171"/>
    </source>
</evidence>
<dbReference type="PANTHER" id="PTHR11063:SF8">
    <property type="entry name" value="DELTA-1-PYRROLINE-5-CARBOXYLATE SYNTHASE"/>
    <property type="match status" value="1"/>
</dbReference>
<dbReference type="CDD" id="cd07079">
    <property type="entry name" value="ALDH_F18-19_ProA-GPR"/>
    <property type="match status" value="1"/>
</dbReference>
<organism evidence="9">
    <name type="scientific">Amphora coffeiformis</name>
    <dbReference type="NCBI Taxonomy" id="265554"/>
    <lineage>
        <taxon>Eukaryota</taxon>
        <taxon>Sar</taxon>
        <taxon>Stramenopiles</taxon>
        <taxon>Ochrophyta</taxon>
        <taxon>Bacillariophyta</taxon>
        <taxon>Bacillariophyceae</taxon>
        <taxon>Bacillariophycidae</taxon>
        <taxon>Thalassiophysales</taxon>
        <taxon>Catenulaceae</taxon>
        <taxon>Amphora</taxon>
    </lineage>
</organism>
<reference evidence="9" key="1">
    <citation type="submission" date="2021-01" db="EMBL/GenBank/DDBJ databases">
        <authorList>
            <person name="Corre E."/>
            <person name="Pelletier E."/>
            <person name="Niang G."/>
            <person name="Scheremetjew M."/>
            <person name="Finn R."/>
            <person name="Kale V."/>
            <person name="Holt S."/>
            <person name="Cochrane G."/>
            <person name="Meng A."/>
            <person name="Brown T."/>
            <person name="Cohen L."/>
        </authorList>
    </citation>
    <scope>NUCLEOTIDE SEQUENCE</scope>
    <source>
        <strain evidence="9">CCMP127</strain>
    </source>
</reference>
<comment type="catalytic activity">
    <reaction evidence="7">
        <text>L-glutamate 5-semialdehyde + phosphate + NADP(+) = L-glutamyl 5-phosphate + NADPH + H(+)</text>
        <dbReference type="Rhea" id="RHEA:19541"/>
        <dbReference type="ChEBI" id="CHEBI:15378"/>
        <dbReference type="ChEBI" id="CHEBI:43474"/>
        <dbReference type="ChEBI" id="CHEBI:57783"/>
        <dbReference type="ChEBI" id="CHEBI:58066"/>
        <dbReference type="ChEBI" id="CHEBI:58274"/>
        <dbReference type="ChEBI" id="CHEBI:58349"/>
        <dbReference type="EC" id="1.2.1.41"/>
    </reaction>
</comment>
<keyword evidence="6" id="KW-0560">Oxidoreductase</keyword>
<name>A0A7S3PB87_9STRA</name>
<dbReference type="PANTHER" id="PTHR11063">
    <property type="entry name" value="GLUTAMATE SEMIALDEHYDE DEHYDROGENASE"/>
    <property type="match status" value="1"/>
</dbReference>
<evidence type="ECO:0000313" key="9">
    <source>
        <dbReference type="EMBL" id="CAE0419982.1"/>
    </source>
</evidence>
<dbReference type="AlphaFoldDB" id="A0A7S3PB87"/>
<dbReference type="InterPro" id="IPR015590">
    <property type="entry name" value="Aldehyde_DH_dom"/>
</dbReference>
<protein>
    <recommendedName>
        <fullName evidence="2">glutamate-5-semialdehyde dehydrogenase</fullName>
        <ecNumber evidence="2">1.2.1.41</ecNumber>
    </recommendedName>
</protein>
<dbReference type="GO" id="GO:0055129">
    <property type="term" value="P:L-proline biosynthetic process"/>
    <property type="evidence" value="ECO:0007669"/>
    <property type="project" value="UniProtKB-UniPathway"/>
</dbReference>
<proteinExistence type="inferred from homology"/>
<dbReference type="Gene3D" id="3.40.605.10">
    <property type="entry name" value="Aldehyde Dehydrogenase, Chain A, domain 1"/>
    <property type="match status" value="1"/>
</dbReference>
<dbReference type="EC" id="1.2.1.41" evidence="2"/>
<dbReference type="GO" id="GO:0050661">
    <property type="term" value="F:NADP binding"/>
    <property type="evidence" value="ECO:0007669"/>
    <property type="project" value="InterPro"/>
</dbReference>
<evidence type="ECO:0000256" key="4">
    <source>
        <dbReference type="ARBA" id="ARBA00022650"/>
    </source>
</evidence>